<gene>
    <name evidence="5" type="ORF">BG262_04215</name>
</gene>
<dbReference type="PROSITE" id="PS00894">
    <property type="entry name" value="HTH_DEOR_1"/>
    <property type="match status" value="1"/>
</dbReference>
<dbReference type="PANTHER" id="PTHR30363:SF56">
    <property type="entry name" value="TRANSCRIPTIONAL REGULATOR, DEOR FAMILY"/>
    <property type="match status" value="1"/>
</dbReference>
<evidence type="ECO:0000256" key="2">
    <source>
        <dbReference type="ARBA" id="ARBA00023125"/>
    </source>
</evidence>
<keyword evidence="3" id="KW-0804">Transcription</keyword>
<dbReference type="InterPro" id="IPR036388">
    <property type="entry name" value="WH-like_DNA-bd_sf"/>
</dbReference>
<dbReference type="Pfam" id="PF00455">
    <property type="entry name" value="DeoRC"/>
    <property type="match status" value="1"/>
</dbReference>
<dbReference type="PROSITE" id="PS51000">
    <property type="entry name" value="HTH_DEOR_2"/>
    <property type="match status" value="1"/>
</dbReference>
<keyword evidence="6" id="KW-1185">Reference proteome</keyword>
<dbReference type="AlphaFoldDB" id="A0A9Q5JG26"/>
<dbReference type="InterPro" id="IPR014036">
    <property type="entry name" value="DeoR-like_C"/>
</dbReference>
<feature type="domain" description="HTH deoR-type" evidence="4">
    <location>
        <begin position="3"/>
        <end position="58"/>
    </location>
</feature>
<dbReference type="InterPro" id="IPR018356">
    <property type="entry name" value="Tscrpt_reg_HTH_DeoR_CS"/>
</dbReference>
<evidence type="ECO:0000256" key="3">
    <source>
        <dbReference type="ARBA" id="ARBA00023163"/>
    </source>
</evidence>
<dbReference type="InterPro" id="IPR001034">
    <property type="entry name" value="DeoR_HTH"/>
</dbReference>
<organism evidence="5 6">
    <name type="scientific">Floricoccus penangensis</name>
    <dbReference type="NCBI Taxonomy" id="1859475"/>
    <lineage>
        <taxon>Bacteria</taxon>
        <taxon>Bacillati</taxon>
        <taxon>Bacillota</taxon>
        <taxon>Bacilli</taxon>
        <taxon>Lactobacillales</taxon>
        <taxon>Streptococcaceae</taxon>
        <taxon>Floricoccus</taxon>
    </lineage>
</organism>
<dbReference type="RefSeq" id="WP_070788164.1">
    <property type="nucleotide sequence ID" value="NZ_MKIQ01000028.1"/>
</dbReference>
<dbReference type="InterPro" id="IPR036390">
    <property type="entry name" value="WH_DNA-bd_sf"/>
</dbReference>
<proteinExistence type="predicted"/>
<dbReference type="GO" id="GO:0003677">
    <property type="term" value="F:DNA binding"/>
    <property type="evidence" value="ECO:0007669"/>
    <property type="project" value="UniProtKB-KW"/>
</dbReference>
<dbReference type="PANTHER" id="PTHR30363">
    <property type="entry name" value="HTH-TYPE TRANSCRIPTIONAL REGULATOR SRLR-RELATED"/>
    <property type="match status" value="1"/>
</dbReference>
<evidence type="ECO:0000313" key="6">
    <source>
        <dbReference type="Proteomes" id="UP000177273"/>
    </source>
</evidence>
<dbReference type="Proteomes" id="UP000177273">
    <property type="component" value="Unassembled WGS sequence"/>
</dbReference>
<dbReference type="InterPro" id="IPR037171">
    <property type="entry name" value="NagB/RpiA_transferase-like"/>
</dbReference>
<evidence type="ECO:0000313" key="5">
    <source>
        <dbReference type="EMBL" id="OFI46227.1"/>
    </source>
</evidence>
<dbReference type="Gene3D" id="1.10.10.10">
    <property type="entry name" value="Winged helix-like DNA-binding domain superfamily/Winged helix DNA-binding domain"/>
    <property type="match status" value="1"/>
</dbReference>
<name>A0A9Q5JG26_9LACT</name>
<dbReference type="SMART" id="SM00420">
    <property type="entry name" value="HTH_DEOR"/>
    <property type="match status" value="1"/>
</dbReference>
<accession>A0A9Q5JG26</accession>
<dbReference type="InterPro" id="IPR050313">
    <property type="entry name" value="Carb_Metab_HTH_regulators"/>
</dbReference>
<comment type="caution">
    <text evidence="5">The sequence shown here is derived from an EMBL/GenBank/DDBJ whole genome shotgun (WGS) entry which is preliminary data.</text>
</comment>
<dbReference type="OrthoDB" id="9797223at2"/>
<protein>
    <recommendedName>
        <fullName evidence="4">HTH deoR-type domain-containing protein</fullName>
    </recommendedName>
</protein>
<keyword evidence="2" id="KW-0238">DNA-binding</keyword>
<dbReference type="PRINTS" id="PR00037">
    <property type="entry name" value="HTHLACR"/>
</dbReference>
<dbReference type="SMART" id="SM01134">
    <property type="entry name" value="DeoRC"/>
    <property type="match status" value="1"/>
</dbReference>
<dbReference type="Pfam" id="PF08220">
    <property type="entry name" value="HTH_DeoR"/>
    <property type="match status" value="1"/>
</dbReference>
<dbReference type="Gene3D" id="3.40.50.1360">
    <property type="match status" value="1"/>
</dbReference>
<keyword evidence="1" id="KW-0805">Transcription regulation</keyword>
<dbReference type="SUPFAM" id="SSF46785">
    <property type="entry name" value="Winged helix' DNA-binding domain"/>
    <property type="match status" value="1"/>
</dbReference>
<evidence type="ECO:0000259" key="4">
    <source>
        <dbReference type="PROSITE" id="PS51000"/>
    </source>
</evidence>
<dbReference type="GO" id="GO:0003700">
    <property type="term" value="F:DNA-binding transcription factor activity"/>
    <property type="evidence" value="ECO:0007669"/>
    <property type="project" value="InterPro"/>
</dbReference>
<sequence>MLANDRKKIILAELHSKGSVTIDDLCDLTDASVSTLRRDLNELEELGRLIRVHGGAEPISSIPKEPSIYEKNSINVREKLEIANIAVTKVNEGDVIFLDAGTTTGMMIEGLLGLEKSFTVVTNSATHASKLISDKITVYIIGGIIKKLTDAVVGSYAIQQISQFNFTKAFIGANAISAGNISTPDIEEANIKRTACEQSAQTYILADKSKFNQVSFVTFAKIADVEIITNTNKE</sequence>
<reference evidence="6" key="1">
    <citation type="submission" date="2016-09" db="EMBL/GenBank/DDBJ databases">
        <title>Draft genome sequence of a novel species of the family Streptococcaceae isolated from flowers.</title>
        <authorList>
            <person name="Chuah L.-O."/>
            <person name="Yap K.-P."/>
            <person name="Thong K.L."/>
            <person name="Liong M.T."/>
            <person name="Ahmad R."/>
            <person name="Rusul G."/>
        </authorList>
    </citation>
    <scope>NUCLEOTIDE SEQUENCE [LARGE SCALE GENOMIC DNA]</scope>
    <source>
        <strain evidence="6">HibF3</strain>
    </source>
</reference>
<dbReference type="SUPFAM" id="SSF100950">
    <property type="entry name" value="NagB/RpiA/CoA transferase-like"/>
    <property type="match status" value="1"/>
</dbReference>
<dbReference type="EMBL" id="MKIQ01000028">
    <property type="protein sequence ID" value="OFI46227.1"/>
    <property type="molecule type" value="Genomic_DNA"/>
</dbReference>
<evidence type="ECO:0000256" key="1">
    <source>
        <dbReference type="ARBA" id="ARBA00023015"/>
    </source>
</evidence>